<evidence type="ECO:0000313" key="3">
    <source>
        <dbReference type="Proteomes" id="UP000245910"/>
    </source>
</evidence>
<dbReference type="AlphaFoldDB" id="A0A2L2T5S5"/>
<dbReference type="Proteomes" id="UP000245910">
    <property type="component" value="Chromosome II"/>
</dbReference>
<reference evidence="3" key="1">
    <citation type="submission" date="2014-10" db="EMBL/GenBank/DDBJ databases">
        <authorList>
            <person name="King R."/>
        </authorList>
    </citation>
    <scope>NUCLEOTIDE SEQUENCE [LARGE SCALE GENOMIC DNA]</scope>
    <source>
        <strain evidence="3">A3/5</strain>
    </source>
</reference>
<sequence length="65" mass="7155">MSLYSAGLPTLSALVQEMENQHSTATPSVQARNAKMGVRTRAPVGTFTPERFGKTEPDGRYRTEQ</sequence>
<protein>
    <submittedName>
        <fullName evidence="2">Uncharacterized protein</fullName>
    </submittedName>
</protein>
<feature type="compositionally biased region" description="Polar residues" evidence="1">
    <location>
        <begin position="21"/>
        <end position="31"/>
    </location>
</feature>
<feature type="region of interest" description="Disordered" evidence="1">
    <location>
        <begin position="19"/>
        <end position="65"/>
    </location>
</feature>
<evidence type="ECO:0000256" key="1">
    <source>
        <dbReference type="SAM" id="MobiDB-lite"/>
    </source>
</evidence>
<feature type="compositionally biased region" description="Basic and acidic residues" evidence="1">
    <location>
        <begin position="51"/>
        <end position="65"/>
    </location>
</feature>
<evidence type="ECO:0000313" key="2">
    <source>
        <dbReference type="EMBL" id="CEI63083.1"/>
    </source>
</evidence>
<proteinExistence type="predicted"/>
<name>A0A2L2T5S5_9HYPO</name>
<organism evidence="2 3">
    <name type="scientific">Fusarium venenatum</name>
    <dbReference type="NCBI Taxonomy" id="56646"/>
    <lineage>
        <taxon>Eukaryota</taxon>
        <taxon>Fungi</taxon>
        <taxon>Dikarya</taxon>
        <taxon>Ascomycota</taxon>
        <taxon>Pezizomycotina</taxon>
        <taxon>Sordariomycetes</taxon>
        <taxon>Hypocreomycetidae</taxon>
        <taxon>Hypocreales</taxon>
        <taxon>Nectriaceae</taxon>
        <taxon>Fusarium</taxon>
    </lineage>
</organism>
<keyword evidence="3" id="KW-1185">Reference proteome</keyword>
<dbReference type="EMBL" id="LN649230">
    <property type="protein sequence ID" value="CEI63083.1"/>
    <property type="molecule type" value="Genomic_DNA"/>
</dbReference>
<accession>A0A2L2T5S5</accession>